<dbReference type="InterPro" id="IPR050091">
    <property type="entry name" value="PKS_NRPS_Biosynth_Enz"/>
</dbReference>
<organism evidence="6 7">
    <name type="scientific">Streptomyces alboflavus</name>
    <dbReference type="NCBI Taxonomy" id="67267"/>
    <lineage>
        <taxon>Bacteria</taxon>
        <taxon>Bacillati</taxon>
        <taxon>Actinomycetota</taxon>
        <taxon>Actinomycetes</taxon>
        <taxon>Kitasatosporales</taxon>
        <taxon>Streptomycetaceae</taxon>
        <taxon>Streptomyces</taxon>
    </lineage>
</organism>
<evidence type="ECO:0000256" key="4">
    <source>
        <dbReference type="SAM" id="MobiDB-lite"/>
    </source>
</evidence>
<sequence>MAPADAEQADTDALYDSLAAAGFSYGSAFQGLRSVWQRGDALFAEVALPEDDQDDAAAYGLHPALLDAALHPLGLGTFVSDTEQGRMPFSWTGVTLHATGASALRVRLTAAGTDGVALVVADASGEPVATVDSLVLRPLAVPDAGAEQGTATTRCTASTGAWRPRRLPRPADSTPSSAPTSWGCARHWSAPEQRSRRTRTWPPSRRRSTAVPPSRSPFSSPAPRPPTAPRASPETCVPPSTTPCASWGSGWPSSAATSPASSS</sequence>
<dbReference type="InterPro" id="IPR049900">
    <property type="entry name" value="PKS_mFAS_DH"/>
</dbReference>
<dbReference type="RefSeq" id="WP_087886730.1">
    <property type="nucleotide sequence ID" value="NZ_CP021748.1"/>
</dbReference>
<feature type="domain" description="PKS/mFAS DH" evidence="5">
    <location>
        <begin position="1"/>
        <end position="145"/>
    </location>
</feature>
<keyword evidence="7" id="KW-1185">Reference proteome</keyword>
<feature type="compositionally biased region" description="Low complexity" evidence="4">
    <location>
        <begin position="245"/>
        <end position="263"/>
    </location>
</feature>
<dbReference type="AlphaFoldDB" id="A0A1Z1WNW3"/>
<name>A0A1Z1WNW3_9ACTN</name>
<dbReference type="PANTHER" id="PTHR43775:SF51">
    <property type="entry name" value="INACTIVE PHENOLPHTHIOCEROL SYNTHESIS POLYKETIDE SYNTHASE TYPE I PKS1-RELATED"/>
    <property type="match status" value="1"/>
</dbReference>
<dbReference type="Proteomes" id="UP000195880">
    <property type="component" value="Chromosome"/>
</dbReference>
<evidence type="ECO:0000256" key="1">
    <source>
        <dbReference type="ARBA" id="ARBA00022679"/>
    </source>
</evidence>
<evidence type="ECO:0000313" key="7">
    <source>
        <dbReference type="Proteomes" id="UP000195880"/>
    </source>
</evidence>
<keyword evidence="2" id="KW-0511">Multifunctional enzyme</keyword>
<dbReference type="InterPro" id="IPR042104">
    <property type="entry name" value="PKS_dehydratase_sf"/>
</dbReference>
<dbReference type="PANTHER" id="PTHR43775">
    <property type="entry name" value="FATTY ACID SYNTHASE"/>
    <property type="match status" value="1"/>
</dbReference>
<feature type="compositionally biased region" description="Polar residues" evidence="4">
    <location>
        <begin position="149"/>
        <end position="159"/>
    </location>
</feature>
<keyword evidence="1" id="KW-0808">Transferase</keyword>
<evidence type="ECO:0000313" key="6">
    <source>
        <dbReference type="EMBL" id="ARX88115.1"/>
    </source>
</evidence>
<evidence type="ECO:0000256" key="2">
    <source>
        <dbReference type="ARBA" id="ARBA00023268"/>
    </source>
</evidence>
<dbReference type="GO" id="GO:0006633">
    <property type="term" value="P:fatty acid biosynthetic process"/>
    <property type="evidence" value="ECO:0007669"/>
    <property type="project" value="TreeGrafter"/>
</dbReference>
<dbReference type="GO" id="GO:0004312">
    <property type="term" value="F:fatty acid synthase activity"/>
    <property type="evidence" value="ECO:0007669"/>
    <property type="project" value="TreeGrafter"/>
</dbReference>
<protein>
    <recommendedName>
        <fullName evidence="5">PKS/mFAS DH domain-containing protein</fullName>
    </recommendedName>
</protein>
<gene>
    <name evidence="6" type="ORF">SMD44_07602</name>
</gene>
<evidence type="ECO:0000259" key="5">
    <source>
        <dbReference type="PROSITE" id="PS52019"/>
    </source>
</evidence>
<dbReference type="PROSITE" id="PS52019">
    <property type="entry name" value="PKS_MFAS_DH"/>
    <property type="match status" value="1"/>
</dbReference>
<evidence type="ECO:0000256" key="3">
    <source>
        <dbReference type="PROSITE-ProRule" id="PRU01363"/>
    </source>
</evidence>
<dbReference type="EMBL" id="CP021748">
    <property type="protein sequence ID" value="ARX88115.1"/>
    <property type="molecule type" value="Genomic_DNA"/>
</dbReference>
<reference evidence="6 7" key="1">
    <citation type="submission" date="2017-05" db="EMBL/GenBank/DDBJ databases">
        <title>Streptomyces alboflavus Genome sequencing and assembly.</title>
        <authorList>
            <person name="Wang Y."/>
            <person name="Du B."/>
            <person name="Ding Y."/>
            <person name="Liu H."/>
            <person name="Hou Q."/>
            <person name="Liu K."/>
            <person name="Wang C."/>
            <person name="Yao L."/>
        </authorList>
    </citation>
    <scope>NUCLEOTIDE SEQUENCE [LARGE SCALE GENOMIC DNA]</scope>
    <source>
        <strain evidence="6 7">MDJK44</strain>
    </source>
</reference>
<accession>A0A1Z1WNW3</accession>
<dbReference type="KEGG" id="salf:SMD44_07602"/>
<comment type="caution">
    <text evidence="3">Lacks conserved residue(s) required for the propagation of feature annotation.</text>
</comment>
<feature type="region of interest" description="Disordered" evidence="4">
    <location>
        <begin position="145"/>
        <end position="263"/>
    </location>
</feature>
<proteinExistence type="predicted"/>
<dbReference type="InterPro" id="IPR049551">
    <property type="entry name" value="PKS_DH_C"/>
</dbReference>
<feature type="compositionally biased region" description="Basic residues" evidence="4">
    <location>
        <begin position="196"/>
        <end position="208"/>
    </location>
</feature>
<feature type="compositionally biased region" description="Low complexity" evidence="4">
    <location>
        <begin position="170"/>
        <end position="181"/>
    </location>
</feature>
<dbReference type="Pfam" id="PF14765">
    <property type="entry name" value="PS-DH"/>
    <property type="match status" value="1"/>
</dbReference>
<feature type="region of interest" description="N-terminal hotdog fold" evidence="3">
    <location>
        <position position="1"/>
    </location>
</feature>
<feature type="region of interest" description="C-terminal hotdog fold" evidence="3">
    <location>
        <begin position="6"/>
        <end position="145"/>
    </location>
</feature>
<dbReference type="Gene3D" id="3.10.129.110">
    <property type="entry name" value="Polyketide synthase dehydratase"/>
    <property type="match status" value="1"/>
</dbReference>